<evidence type="ECO:0000259" key="1">
    <source>
        <dbReference type="Pfam" id="PF09353"/>
    </source>
</evidence>
<dbReference type="Pfam" id="PF09353">
    <property type="entry name" value="DUF1995"/>
    <property type="match status" value="1"/>
</dbReference>
<evidence type="ECO:0000313" key="3">
    <source>
        <dbReference type="Proteomes" id="UP000594638"/>
    </source>
</evidence>
<gene>
    <name evidence="2" type="ORF">OLEA9_A035076</name>
</gene>
<organism evidence="2 3">
    <name type="scientific">Olea europaea subsp. europaea</name>
    <dbReference type="NCBI Taxonomy" id="158383"/>
    <lineage>
        <taxon>Eukaryota</taxon>
        <taxon>Viridiplantae</taxon>
        <taxon>Streptophyta</taxon>
        <taxon>Embryophyta</taxon>
        <taxon>Tracheophyta</taxon>
        <taxon>Spermatophyta</taxon>
        <taxon>Magnoliopsida</taxon>
        <taxon>eudicotyledons</taxon>
        <taxon>Gunneridae</taxon>
        <taxon>Pentapetalae</taxon>
        <taxon>asterids</taxon>
        <taxon>lamiids</taxon>
        <taxon>Lamiales</taxon>
        <taxon>Oleaceae</taxon>
        <taxon>Oleeae</taxon>
        <taxon>Olea</taxon>
    </lineage>
</organism>
<dbReference type="InterPro" id="IPR044687">
    <property type="entry name" value="LPA3"/>
</dbReference>
<name>A0A8S0QRT0_OLEEU</name>
<sequence length="311" mass="34802">MLLTVCGIPIPISAISKSKGFCFGGFPIKKDGGKLKILKKLDFVNIAASGEGGSSVDFDVPFPGDYNELLQQAKAATVLALKDDKQLMEIEFPTAGLESVPGDGEGGIEMTGSMQLIREFCDLVISPEKATRTRIFFPEASEVTFARNSAFGGASLKLDYLTKPSLFEDFGFVSKVKMSDRVKPEDELFLVAYPYFNVNEMLVVEELYKEAVVNTSRKLIIFNGELDRIRSGYYPSFFYPKLAALTQTFLPKMETVYYIHNFKGRNGGVLFRCYPGPWKVLRKVRNKYVYLHQQQEMPSLKEVALEILPSA</sequence>
<evidence type="ECO:0000313" key="2">
    <source>
        <dbReference type="EMBL" id="CAA2967907.1"/>
    </source>
</evidence>
<feature type="domain" description="DUF1995" evidence="1">
    <location>
        <begin position="63"/>
        <end position="304"/>
    </location>
</feature>
<dbReference type="Proteomes" id="UP000594638">
    <property type="component" value="Unassembled WGS sequence"/>
</dbReference>
<dbReference type="PANTHER" id="PTHR34051">
    <property type="entry name" value="PROTEIN LOW PSII ACCUMULATION 3, CHLOROPLASTIC"/>
    <property type="match status" value="1"/>
</dbReference>
<reference evidence="2 3" key="1">
    <citation type="submission" date="2019-12" db="EMBL/GenBank/DDBJ databases">
        <authorList>
            <person name="Alioto T."/>
            <person name="Alioto T."/>
            <person name="Gomez Garrido J."/>
        </authorList>
    </citation>
    <scope>NUCLEOTIDE SEQUENCE [LARGE SCALE GENOMIC DNA]</scope>
</reference>
<proteinExistence type="predicted"/>
<protein>
    <submittedName>
        <fullName evidence="2">LOW PSII ACCUMULATION 3, chloroplastic</fullName>
    </submittedName>
</protein>
<dbReference type="EMBL" id="CACTIH010001894">
    <property type="protein sequence ID" value="CAA2967907.1"/>
    <property type="molecule type" value="Genomic_DNA"/>
</dbReference>
<dbReference type="InterPro" id="IPR018962">
    <property type="entry name" value="DUF1995"/>
</dbReference>
<keyword evidence="3" id="KW-1185">Reference proteome</keyword>
<dbReference type="Gramene" id="OE9A035076T1">
    <property type="protein sequence ID" value="OE9A035076C1"/>
    <property type="gene ID" value="OE9A035076"/>
</dbReference>
<accession>A0A8S0QRT0</accession>
<comment type="caution">
    <text evidence="2">The sequence shown here is derived from an EMBL/GenBank/DDBJ whole genome shotgun (WGS) entry which is preliminary data.</text>
</comment>
<dbReference type="OrthoDB" id="199922at2759"/>
<dbReference type="AlphaFoldDB" id="A0A8S0QRT0"/>
<dbReference type="PANTHER" id="PTHR34051:SF1">
    <property type="entry name" value="PROTEIN LOW PSII ACCUMULATION 3, CHLOROPLASTIC"/>
    <property type="match status" value="1"/>
</dbReference>